<evidence type="ECO:0000256" key="6">
    <source>
        <dbReference type="ARBA" id="ARBA00022490"/>
    </source>
</evidence>
<gene>
    <name evidence="12" type="primary">ELP2</name>
    <name evidence="12" type="ORF">K7432_000676</name>
</gene>
<evidence type="ECO:0000256" key="8">
    <source>
        <dbReference type="ARBA" id="ARBA00022694"/>
    </source>
</evidence>
<comment type="subcellular location">
    <subcellularLocation>
        <location evidence="2">Cytoplasm</location>
    </subcellularLocation>
    <subcellularLocation>
        <location evidence="1">Nucleus</location>
    </subcellularLocation>
</comment>
<keyword evidence="9" id="KW-0677">Repeat</keyword>
<dbReference type="InterPro" id="IPR037289">
    <property type="entry name" value="Elp2"/>
</dbReference>
<comment type="similarity">
    <text evidence="4">Belongs to the WD repeat ELP2 family.</text>
</comment>
<protein>
    <recommendedName>
        <fullName evidence="5">Elongator complex protein 2</fullName>
    </recommendedName>
</protein>
<keyword evidence="7 11" id="KW-0853">WD repeat</keyword>
<keyword evidence="13" id="KW-1185">Reference proteome</keyword>
<dbReference type="InterPro" id="IPR020472">
    <property type="entry name" value="WD40_PAC1"/>
</dbReference>
<keyword evidence="10" id="KW-0539">Nucleus</keyword>
<dbReference type="InterPro" id="IPR036322">
    <property type="entry name" value="WD40_repeat_dom_sf"/>
</dbReference>
<dbReference type="PROSITE" id="PS50294">
    <property type="entry name" value="WD_REPEATS_REGION"/>
    <property type="match status" value="1"/>
</dbReference>
<comment type="pathway">
    <text evidence="3">tRNA modification; 5-methoxycarbonylmethyl-2-thiouridine-tRNA biosynthesis.</text>
</comment>
<reference evidence="12 13" key="1">
    <citation type="submission" date="2023-04" db="EMBL/GenBank/DDBJ databases">
        <title>Genome of Basidiobolus ranarum AG-B5.</title>
        <authorList>
            <person name="Stajich J.E."/>
            <person name="Carter-House D."/>
            <person name="Gryganskyi A."/>
        </authorList>
    </citation>
    <scope>NUCLEOTIDE SEQUENCE [LARGE SCALE GENOMIC DNA]</scope>
    <source>
        <strain evidence="12 13">AG-B5</strain>
    </source>
</reference>
<evidence type="ECO:0000256" key="10">
    <source>
        <dbReference type="ARBA" id="ARBA00023242"/>
    </source>
</evidence>
<evidence type="ECO:0000256" key="11">
    <source>
        <dbReference type="PROSITE-ProRule" id="PRU00221"/>
    </source>
</evidence>
<comment type="caution">
    <text evidence="12">The sequence shown here is derived from an EMBL/GenBank/DDBJ whole genome shotgun (WGS) entry which is preliminary data.</text>
</comment>
<dbReference type="Proteomes" id="UP001479436">
    <property type="component" value="Unassembled WGS sequence"/>
</dbReference>
<feature type="repeat" description="WD" evidence="11">
    <location>
        <begin position="694"/>
        <end position="735"/>
    </location>
</feature>
<keyword evidence="8" id="KW-0819">tRNA processing</keyword>
<dbReference type="SUPFAM" id="SSF50978">
    <property type="entry name" value="WD40 repeat-like"/>
    <property type="match status" value="3"/>
</dbReference>
<dbReference type="Gene3D" id="2.130.10.10">
    <property type="entry name" value="YVTN repeat-like/Quinoprotein amine dehydrogenase"/>
    <property type="match status" value="4"/>
</dbReference>
<evidence type="ECO:0000256" key="5">
    <source>
        <dbReference type="ARBA" id="ARBA00020267"/>
    </source>
</evidence>
<sequence>MPSACPEFIGVGCNKTTQAAAWGKDGLVAFAAQNNIALYRPKDPSHKGIETTLLGHSGRVNCLQFINRGHEFEQKNVALVSGSTDQTARVWKRLDNGKWVTSAVLTGHTAPITVIGCMRSRSINSERDLIATGSTDGSIRIWERKEGSADEPDIVECKQVIQVGTKYPLSLSISVLPGSQVPILACGSTDMKVHLYIEKNGEFVQALSLQGHEDWVRTLAFTTFVNGDKEDLLLASGSQDRYIRLWRIVESSQGNEDEQNDGTFAKDMLESLNEAMNKDGAVQLSTKAHIIEVTGPNEAEKKRYTVMLEALLIGHEDWVYSVDWAPPVQEENATYSQPPILLSASADKSMMMWTPEEEGGVWLTQVRVGEVGGNACGFYGGMFGPDGKSILAHGYNGTFHLWSNVSENEWRPQVTISGHFKPVQNLTWDPTSLFFVSVSHDQTARLFAPCIYSDLVSQGQHTSWHEIARPQVHGYDVQCLAFVDNYRYVSGSDEKVLRVFDAPQTFVNALAHLTGKHELLEEVTQRPLTANLPALGLSNKAVFAGDLGKETETEPEDLLNRQNFTAASPAPASVLKTLEHPPFEEFLVQHTLWPEVDKLYGHGYEIMCVGASHDGQYVASACKAANARHACLRLFTVNNWKEIASPLSSHVLTVTKVRFSWNDKYLLSVSRDRCWTLFEKTGNEEEPFVQVAKEQAHARIIWDCSWSHDDRIFATASRDKTIKFWSVNSTSEGTTVALLGSIKLAESVTAIDFAPSSIDNRYVLAVGLETGHILLVQGQIEESGSQWEILYQFESSICHSGTVHSVAWRRQICSDSEALQLATAGEDHSVRLFRIEI</sequence>
<evidence type="ECO:0000313" key="13">
    <source>
        <dbReference type="Proteomes" id="UP001479436"/>
    </source>
</evidence>
<proteinExistence type="inferred from homology"/>
<feature type="repeat" description="WD" evidence="11">
    <location>
        <begin position="122"/>
        <end position="152"/>
    </location>
</feature>
<name>A0ABR2WAT7_9FUNG</name>
<evidence type="ECO:0000256" key="2">
    <source>
        <dbReference type="ARBA" id="ARBA00004496"/>
    </source>
</evidence>
<dbReference type="EMBL" id="JASJQH010006888">
    <property type="protein sequence ID" value="KAK9728923.1"/>
    <property type="molecule type" value="Genomic_DNA"/>
</dbReference>
<evidence type="ECO:0000256" key="1">
    <source>
        <dbReference type="ARBA" id="ARBA00004123"/>
    </source>
</evidence>
<dbReference type="InterPro" id="IPR001680">
    <property type="entry name" value="WD40_rpt"/>
</dbReference>
<dbReference type="SMART" id="SM00320">
    <property type="entry name" value="WD40"/>
    <property type="match status" value="11"/>
</dbReference>
<evidence type="ECO:0000256" key="3">
    <source>
        <dbReference type="ARBA" id="ARBA00005043"/>
    </source>
</evidence>
<organism evidence="12 13">
    <name type="scientific">Basidiobolus ranarum</name>
    <dbReference type="NCBI Taxonomy" id="34480"/>
    <lineage>
        <taxon>Eukaryota</taxon>
        <taxon>Fungi</taxon>
        <taxon>Fungi incertae sedis</taxon>
        <taxon>Zoopagomycota</taxon>
        <taxon>Entomophthoromycotina</taxon>
        <taxon>Basidiobolomycetes</taxon>
        <taxon>Basidiobolales</taxon>
        <taxon>Basidiobolaceae</taxon>
        <taxon>Basidiobolus</taxon>
    </lineage>
</organism>
<feature type="repeat" description="WD" evidence="11">
    <location>
        <begin position="209"/>
        <end position="248"/>
    </location>
</feature>
<keyword evidence="6" id="KW-0963">Cytoplasm</keyword>
<dbReference type="InterPro" id="IPR015943">
    <property type="entry name" value="WD40/YVTN_repeat-like_dom_sf"/>
</dbReference>
<dbReference type="PANTHER" id="PTHR44111:SF1">
    <property type="entry name" value="ELONGATOR COMPLEX PROTEIN 2"/>
    <property type="match status" value="1"/>
</dbReference>
<feature type="repeat" description="WD" evidence="11">
    <location>
        <begin position="416"/>
        <end position="447"/>
    </location>
</feature>
<dbReference type="PANTHER" id="PTHR44111">
    <property type="entry name" value="ELONGATOR COMPLEX PROTEIN 2"/>
    <property type="match status" value="1"/>
</dbReference>
<accession>A0ABR2WAT7</accession>
<evidence type="ECO:0000256" key="7">
    <source>
        <dbReference type="ARBA" id="ARBA00022574"/>
    </source>
</evidence>
<dbReference type="Pfam" id="PF00400">
    <property type="entry name" value="WD40"/>
    <property type="match status" value="7"/>
</dbReference>
<evidence type="ECO:0000256" key="4">
    <source>
        <dbReference type="ARBA" id="ARBA00005881"/>
    </source>
</evidence>
<evidence type="ECO:0000313" key="12">
    <source>
        <dbReference type="EMBL" id="KAK9728923.1"/>
    </source>
</evidence>
<dbReference type="CDD" id="cd00200">
    <property type="entry name" value="WD40"/>
    <property type="match status" value="1"/>
</dbReference>
<dbReference type="PROSITE" id="PS50082">
    <property type="entry name" value="WD_REPEATS_2"/>
    <property type="match status" value="4"/>
</dbReference>
<evidence type="ECO:0000256" key="9">
    <source>
        <dbReference type="ARBA" id="ARBA00022737"/>
    </source>
</evidence>
<dbReference type="PRINTS" id="PR00320">
    <property type="entry name" value="GPROTEINBRPT"/>
</dbReference>